<organism evidence="1 2">
    <name type="scientific">Terrihabitans soli</name>
    <dbReference type="NCBI Taxonomy" id="708113"/>
    <lineage>
        <taxon>Bacteria</taxon>
        <taxon>Pseudomonadati</taxon>
        <taxon>Pseudomonadota</taxon>
        <taxon>Alphaproteobacteria</taxon>
        <taxon>Hyphomicrobiales</taxon>
        <taxon>Terrihabitans</taxon>
    </lineage>
</organism>
<keyword evidence="2" id="KW-1185">Reference proteome</keyword>
<dbReference type="EMBL" id="AP023361">
    <property type="protein sequence ID" value="BCJ90473.1"/>
    <property type="molecule type" value="Genomic_DNA"/>
</dbReference>
<dbReference type="Proteomes" id="UP000515317">
    <property type="component" value="Chromosome"/>
</dbReference>
<reference evidence="1 2" key="1">
    <citation type="submission" date="2020-08" db="EMBL/GenBank/DDBJ databases">
        <title>Genome sequence of Rhizobiales bacterium strain IZ6.</title>
        <authorList>
            <person name="Nakai R."/>
            <person name="Naganuma T."/>
        </authorList>
    </citation>
    <scope>NUCLEOTIDE SEQUENCE [LARGE SCALE GENOMIC DNA]</scope>
    <source>
        <strain evidence="1 2">IZ6</strain>
    </source>
</reference>
<name>A0A6S6QH35_9HYPH</name>
<proteinExistence type="predicted"/>
<protein>
    <submittedName>
        <fullName evidence="1">Uncharacterized protein</fullName>
    </submittedName>
</protein>
<gene>
    <name evidence="1" type="ORF">IZ6_12080</name>
</gene>
<accession>A0A6S6QH35</accession>
<dbReference type="KEGG" id="tso:IZ6_12080"/>
<evidence type="ECO:0000313" key="2">
    <source>
        <dbReference type="Proteomes" id="UP000515317"/>
    </source>
</evidence>
<dbReference type="AlphaFoldDB" id="A0A6S6QH35"/>
<sequence>MLEGAACVVKAAWAAPAGVVAGAGIGTGAGPGTGMGARQGLGAGMGTCADARAVDSNKTERPASNGPRVTHDLRKCPNSHALLFTKC</sequence>
<evidence type="ECO:0000313" key="1">
    <source>
        <dbReference type="EMBL" id="BCJ90473.1"/>
    </source>
</evidence>